<gene>
    <name evidence="5" type="ORF">JRQ81_013989</name>
</gene>
<proteinExistence type="inferred from homology"/>
<protein>
    <recommendedName>
        <fullName evidence="3">Suppressor of IKBKE 1</fullName>
    </recommendedName>
    <alternativeName>
        <fullName evidence="4">Suppressor of IKK-epsilon</fullName>
    </alternativeName>
</protein>
<dbReference type="AlphaFoldDB" id="A0A9Q0XVU5"/>
<reference evidence="5" key="1">
    <citation type="journal article" date="2023" name="DNA Res.">
        <title>Chromosome-level genome assembly of Phrynocephalus forsythii using third-generation DNA sequencing and Hi-C analysis.</title>
        <authorList>
            <person name="Qi Y."/>
            <person name="Zhao W."/>
            <person name="Zhao Y."/>
            <person name="Niu C."/>
            <person name="Cao S."/>
            <person name="Zhang Y."/>
        </authorList>
    </citation>
    <scope>NUCLEOTIDE SEQUENCE</scope>
    <source>
        <tissue evidence="5">Muscle</tissue>
    </source>
</reference>
<organism evidence="5 6">
    <name type="scientific">Phrynocephalus forsythii</name>
    <dbReference type="NCBI Taxonomy" id="171643"/>
    <lineage>
        <taxon>Eukaryota</taxon>
        <taxon>Metazoa</taxon>
        <taxon>Chordata</taxon>
        <taxon>Craniata</taxon>
        <taxon>Vertebrata</taxon>
        <taxon>Euteleostomi</taxon>
        <taxon>Lepidosauria</taxon>
        <taxon>Squamata</taxon>
        <taxon>Bifurcata</taxon>
        <taxon>Unidentata</taxon>
        <taxon>Episquamata</taxon>
        <taxon>Toxicofera</taxon>
        <taxon>Iguania</taxon>
        <taxon>Acrodonta</taxon>
        <taxon>Agamidae</taxon>
        <taxon>Agaminae</taxon>
        <taxon>Phrynocephalus</taxon>
    </lineage>
</organism>
<dbReference type="EMBL" id="JAPFRF010000005">
    <property type="protein sequence ID" value="KAJ7331809.1"/>
    <property type="molecule type" value="Genomic_DNA"/>
</dbReference>
<dbReference type="Pfam" id="PF05769">
    <property type="entry name" value="SIKE"/>
    <property type="match status" value="1"/>
</dbReference>
<feature type="non-terminal residue" evidence="5">
    <location>
        <position position="179"/>
    </location>
</feature>
<keyword evidence="2" id="KW-0175">Coiled coil</keyword>
<evidence type="ECO:0000256" key="1">
    <source>
        <dbReference type="ARBA" id="ARBA00005537"/>
    </source>
</evidence>
<name>A0A9Q0XVU5_9SAUR</name>
<dbReference type="PANTHER" id="PTHR12186:SF4">
    <property type="entry name" value="SUPPRESSOR OF IKBKE 1"/>
    <property type="match status" value="1"/>
</dbReference>
<comment type="caution">
    <text evidence="5">The sequence shown here is derived from an EMBL/GenBank/DDBJ whole genome shotgun (WGS) entry which is preliminary data.</text>
</comment>
<dbReference type="Proteomes" id="UP001142489">
    <property type="component" value="Unassembled WGS sequence"/>
</dbReference>
<evidence type="ECO:0000256" key="2">
    <source>
        <dbReference type="ARBA" id="ARBA00023054"/>
    </source>
</evidence>
<dbReference type="InterPro" id="IPR008555">
    <property type="entry name" value="SIKE"/>
</dbReference>
<dbReference type="OrthoDB" id="21214at2759"/>
<sequence>LWISLEEHQDALELIMSKYRKHMLQLMVKRKEVDAQSILKVHQTQSVEIESQIDRICEMGEVMRRAVHVDNDQYCKIQEKLAQLEAAAAPSVRVRVGVLLSPSLGRAGPPSLPSRRFCAGAGPPSPAFRFSREAGIYSYVLCRAAHGGAGAGALSCWGKWGVWGGFLRGGRRAALKVRP</sequence>
<comment type="similarity">
    <text evidence="1">Belongs to the SIKE family.</text>
</comment>
<evidence type="ECO:0000256" key="3">
    <source>
        <dbReference type="ARBA" id="ARBA00041003"/>
    </source>
</evidence>
<evidence type="ECO:0000313" key="5">
    <source>
        <dbReference type="EMBL" id="KAJ7331809.1"/>
    </source>
</evidence>
<keyword evidence="6" id="KW-1185">Reference proteome</keyword>
<accession>A0A9Q0XVU5</accession>
<evidence type="ECO:0000313" key="6">
    <source>
        <dbReference type="Proteomes" id="UP001142489"/>
    </source>
</evidence>
<dbReference type="PANTHER" id="PTHR12186">
    <property type="entry name" value="SIKE FAMILY MEMBER"/>
    <property type="match status" value="1"/>
</dbReference>
<evidence type="ECO:0000256" key="4">
    <source>
        <dbReference type="ARBA" id="ARBA00042344"/>
    </source>
</evidence>